<keyword evidence="2" id="KW-0723">Serine/threonine-protein kinase</keyword>
<dbReference type="GO" id="GO:0005634">
    <property type="term" value="C:nucleus"/>
    <property type="evidence" value="ECO:0007669"/>
    <property type="project" value="TreeGrafter"/>
</dbReference>
<feature type="domain" description="Protein kinase" evidence="7">
    <location>
        <begin position="32"/>
        <end position="353"/>
    </location>
</feature>
<dbReference type="EMBL" id="KN834816">
    <property type="protein sequence ID" value="KIK54378.1"/>
    <property type="molecule type" value="Genomic_DNA"/>
</dbReference>
<organism evidence="8 9">
    <name type="scientific">Collybiopsis luxurians FD-317 M1</name>
    <dbReference type="NCBI Taxonomy" id="944289"/>
    <lineage>
        <taxon>Eukaryota</taxon>
        <taxon>Fungi</taxon>
        <taxon>Dikarya</taxon>
        <taxon>Basidiomycota</taxon>
        <taxon>Agaricomycotina</taxon>
        <taxon>Agaricomycetes</taxon>
        <taxon>Agaricomycetidae</taxon>
        <taxon>Agaricales</taxon>
        <taxon>Marasmiineae</taxon>
        <taxon>Omphalotaceae</taxon>
        <taxon>Collybiopsis</taxon>
        <taxon>Collybiopsis luxurians</taxon>
    </lineage>
</organism>
<dbReference type="SMART" id="SM00220">
    <property type="entry name" value="S_TKc"/>
    <property type="match status" value="1"/>
</dbReference>
<evidence type="ECO:0000256" key="1">
    <source>
        <dbReference type="ARBA" id="ARBA00012513"/>
    </source>
</evidence>
<evidence type="ECO:0000259" key="7">
    <source>
        <dbReference type="PROSITE" id="PS50011"/>
    </source>
</evidence>
<evidence type="ECO:0000256" key="5">
    <source>
        <dbReference type="ARBA" id="ARBA00022777"/>
    </source>
</evidence>
<dbReference type="EC" id="2.7.11.1" evidence="1"/>
<accession>A0A0D0CHH6</accession>
<keyword evidence="9" id="KW-1185">Reference proteome</keyword>
<dbReference type="GO" id="GO:0004674">
    <property type="term" value="F:protein serine/threonine kinase activity"/>
    <property type="evidence" value="ECO:0007669"/>
    <property type="project" value="UniProtKB-KW"/>
</dbReference>
<dbReference type="GO" id="GO:0044773">
    <property type="term" value="P:mitotic DNA damage checkpoint signaling"/>
    <property type="evidence" value="ECO:0007669"/>
    <property type="project" value="TreeGrafter"/>
</dbReference>
<dbReference type="PANTHER" id="PTHR44167:SF23">
    <property type="entry name" value="CDC7 KINASE, ISOFORM A-RELATED"/>
    <property type="match status" value="1"/>
</dbReference>
<keyword evidence="6" id="KW-0067">ATP-binding</keyword>
<dbReference type="InterPro" id="IPR011009">
    <property type="entry name" value="Kinase-like_dom_sf"/>
</dbReference>
<keyword evidence="3" id="KW-0808">Transferase</keyword>
<dbReference type="Gene3D" id="1.10.510.10">
    <property type="entry name" value="Transferase(Phosphotransferase) domain 1"/>
    <property type="match status" value="1"/>
</dbReference>
<dbReference type="Proteomes" id="UP000053593">
    <property type="component" value="Unassembled WGS sequence"/>
</dbReference>
<evidence type="ECO:0000313" key="8">
    <source>
        <dbReference type="EMBL" id="KIK54378.1"/>
    </source>
</evidence>
<reference evidence="8 9" key="1">
    <citation type="submission" date="2014-04" db="EMBL/GenBank/DDBJ databases">
        <title>Evolutionary Origins and Diversification of the Mycorrhizal Mutualists.</title>
        <authorList>
            <consortium name="DOE Joint Genome Institute"/>
            <consortium name="Mycorrhizal Genomics Consortium"/>
            <person name="Kohler A."/>
            <person name="Kuo A."/>
            <person name="Nagy L.G."/>
            <person name="Floudas D."/>
            <person name="Copeland A."/>
            <person name="Barry K.W."/>
            <person name="Cichocki N."/>
            <person name="Veneault-Fourrey C."/>
            <person name="LaButti K."/>
            <person name="Lindquist E.A."/>
            <person name="Lipzen A."/>
            <person name="Lundell T."/>
            <person name="Morin E."/>
            <person name="Murat C."/>
            <person name="Riley R."/>
            <person name="Ohm R."/>
            <person name="Sun H."/>
            <person name="Tunlid A."/>
            <person name="Henrissat B."/>
            <person name="Grigoriev I.V."/>
            <person name="Hibbett D.S."/>
            <person name="Martin F."/>
        </authorList>
    </citation>
    <scope>NUCLEOTIDE SEQUENCE [LARGE SCALE GENOMIC DNA]</scope>
    <source>
        <strain evidence="8 9">FD-317 M1</strain>
    </source>
</reference>
<keyword evidence="5" id="KW-0418">Kinase</keyword>
<dbReference type="HOGENOM" id="CLU_044121_2_1_1"/>
<dbReference type="PROSITE" id="PS50011">
    <property type="entry name" value="PROTEIN_KINASE_DOM"/>
    <property type="match status" value="1"/>
</dbReference>
<protein>
    <recommendedName>
        <fullName evidence="1">non-specific serine/threonine protein kinase</fullName>
        <ecNumber evidence="1">2.7.11.1</ecNumber>
    </recommendedName>
</protein>
<gene>
    <name evidence="8" type="ORF">GYMLUDRAFT_232052</name>
</gene>
<proteinExistence type="predicted"/>
<evidence type="ECO:0000256" key="3">
    <source>
        <dbReference type="ARBA" id="ARBA00022679"/>
    </source>
</evidence>
<sequence length="371" mass="43581">MPEVSLLTKLTETEQWWAARYEFLKEQGYMLRPRFRPGWKASFSGVLEAPEREDGQFHRNGRIMDALRISDSYMVALKRVKNPVTEGRRSISTEERISALFSNDEHGSDPRNHCVRLLQILHIPGIDDETILVLPWMRNPKNPEFRTIGEVLQFVKEIFEGVQYMHQNNVAHRDCSFNNMVMDANEMYPNGYHPCDPSRTYDWKGRARYFSRTQCPPRYYLIDFGFSEIYEPSKPRPLTYAIRSGGTEPPETQKPCDPFATDVFLLGTMVRLHILDGRPRFHDYGMLGFEFLRQLVNDMTQDDPSKRPSMDEVMLRFSSIVRSLSWYKLRSRAVKREETLFLRPFRGLSHLFWTCEMIIKRRTSIPISSSQ</sequence>
<evidence type="ECO:0000313" key="9">
    <source>
        <dbReference type="Proteomes" id="UP000053593"/>
    </source>
</evidence>
<dbReference type="PANTHER" id="PTHR44167">
    <property type="entry name" value="OVARIAN-SPECIFIC SERINE/THREONINE-PROTEIN KINASE LOK-RELATED"/>
    <property type="match status" value="1"/>
</dbReference>
<evidence type="ECO:0000256" key="6">
    <source>
        <dbReference type="ARBA" id="ARBA00022840"/>
    </source>
</evidence>
<dbReference type="GO" id="GO:0005524">
    <property type="term" value="F:ATP binding"/>
    <property type="evidence" value="ECO:0007669"/>
    <property type="project" value="UniProtKB-KW"/>
</dbReference>
<dbReference type="OrthoDB" id="5987198at2759"/>
<dbReference type="SUPFAM" id="SSF56112">
    <property type="entry name" value="Protein kinase-like (PK-like)"/>
    <property type="match status" value="1"/>
</dbReference>
<dbReference type="InterPro" id="IPR000719">
    <property type="entry name" value="Prot_kinase_dom"/>
</dbReference>
<dbReference type="AlphaFoldDB" id="A0A0D0CHH6"/>
<keyword evidence="4" id="KW-0547">Nucleotide-binding</keyword>
<evidence type="ECO:0000256" key="2">
    <source>
        <dbReference type="ARBA" id="ARBA00022527"/>
    </source>
</evidence>
<name>A0A0D0CHH6_9AGAR</name>
<evidence type="ECO:0000256" key="4">
    <source>
        <dbReference type="ARBA" id="ARBA00022741"/>
    </source>
</evidence>